<sequence length="207" mass="23068">MMKYNSFFTAKIVGHIFGSESSNHATNNKQSRGHCPNQTSTFTLASLNSPRLASSSAPVSFNFNLISANWPSMLSTLSKFNSSFSKLRPFSASSICVSFDSRLSIQASNLTIQSFVFKRLVEKLSKVVLYKKLLDQRSGKICGAYIVAKNKRRSCHCDTAQGQVQRPFVQKMVNVSERVVMVNVSERVVMVNVSECVVVNKIIFCLF</sequence>
<keyword evidence="2" id="KW-1185">Reference proteome</keyword>
<dbReference type="EMBL" id="REGN01001271">
    <property type="protein sequence ID" value="RNA35919.1"/>
    <property type="molecule type" value="Genomic_DNA"/>
</dbReference>
<proteinExistence type="predicted"/>
<dbReference type="Proteomes" id="UP000276133">
    <property type="component" value="Unassembled WGS sequence"/>
</dbReference>
<protein>
    <submittedName>
        <fullName evidence="1">Uncharacterized protein</fullName>
    </submittedName>
</protein>
<comment type="caution">
    <text evidence="1">The sequence shown here is derived from an EMBL/GenBank/DDBJ whole genome shotgun (WGS) entry which is preliminary data.</text>
</comment>
<gene>
    <name evidence="1" type="ORF">BpHYR1_040152</name>
</gene>
<name>A0A3M7SJM4_BRAPC</name>
<evidence type="ECO:0000313" key="1">
    <source>
        <dbReference type="EMBL" id="RNA35919.1"/>
    </source>
</evidence>
<evidence type="ECO:0000313" key="2">
    <source>
        <dbReference type="Proteomes" id="UP000276133"/>
    </source>
</evidence>
<dbReference type="AlphaFoldDB" id="A0A3M7SJM4"/>
<organism evidence="1 2">
    <name type="scientific">Brachionus plicatilis</name>
    <name type="common">Marine rotifer</name>
    <name type="synonym">Brachionus muelleri</name>
    <dbReference type="NCBI Taxonomy" id="10195"/>
    <lineage>
        <taxon>Eukaryota</taxon>
        <taxon>Metazoa</taxon>
        <taxon>Spiralia</taxon>
        <taxon>Gnathifera</taxon>
        <taxon>Rotifera</taxon>
        <taxon>Eurotatoria</taxon>
        <taxon>Monogononta</taxon>
        <taxon>Pseudotrocha</taxon>
        <taxon>Ploima</taxon>
        <taxon>Brachionidae</taxon>
        <taxon>Brachionus</taxon>
    </lineage>
</organism>
<reference evidence="1 2" key="1">
    <citation type="journal article" date="2018" name="Sci. Rep.">
        <title>Genomic signatures of local adaptation to the degree of environmental predictability in rotifers.</title>
        <authorList>
            <person name="Franch-Gras L."/>
            <person name="Hahn C."/>
            <person name="Garcia-Roger E.M."/>
            <person name="Carmona M.J."/>
            <person name="Serra M."/>
            <person name="Gomez A."/>
        </authorList>
    </citation>
    <scope>NUCLEOTIDE SEQUENCE [LARGE SCALE GENOMIC DNA]</scope>
    <source>
        <strain evidence="1">HYR1</strain>
    </source>
</reference>
<accession>A0A3M7SJM4</accession>